<accession>A0A9J5XF08</accession>
<keyword evidence="2" id="KW-1185">Reference proteome</keyword>
<dbReference type="AlphaFoldDB" id="A0A9J5XF08"/>
<protein>
    <recommendedName>
        <fullName evidence="3">Reverse transcriptase domain-containing protein</fullName>
    </recommendedName>
</protein>
<dbReference type="EMBL" id="JACXVP010000009">
    <property type="protein sequence ID" value="KAG5586215.1"/>
    <property type="molecule type" value="Genomic_DNA"/>
</dbReference>
<dbReference type="Proteomes" id="UP000824120">
    <property type="component" value="Chromosome 9"/>
</dbReference>
<evidence type="ECO:0008006" key="3">
    <source>
        <dbReference type="Google" id="ProtNLM"/>
    </source>
</evidence>
<evidence type="ECO:0000313" key="1">
    <source>
        <dbReference type="EMBL" id="KAG5586215.1"/>
    </source>
</evidence>
<gene>
    <name evidence="1" type="ORF">H5410_046649</name>
</gene>
<proteinExistence type="predicted"/>
<comment type="caution">
    <text evidence="1">The sequence shown here is derived from an EMBL/GenBank/DDBJ whole genome shotgun (WGS) entry which is preliminary data.</text>
</comment>
<name>A0A9J5XF08_SOLCO</name>
<organism evidence="1 2">
    <name type="scientific">Solanum commersonii</name>
    <name type="common">Commerson's wild potato</name>
    <name type="synonym">Commerson's nightshade</name>
    <dbReference type="NCBI Taxonomy" id="4109"/>
    <lineage>
        <taxon>Eukaryota</taxon>
        <taxon>Viridiplantae</taxon>
        <taxon>Streptophyta</taxon>
        <taxon>Embryophyta</taxon>
        <taxon>Tracheophyta</taxon>
        <taxon>Spermatophyta</taxon>
        <taxon>Magnoliopsida</taxon>
        <taxon>eudicotyledons</taxon>
        <taxon>Gunneridae</taxon>
        <taxon>Pentapetalae</taxon>
        <taxon>asterids</taxon>
        <taxon>lamiids</taxon>
        <taxon>Solanales</taxon>
        <taxon>Solanaceae</taxon>
        <taxon>Solanoideae</taxon>
        <taxon>Solaneae</taxon>
        <taxon>Solanum</taxon>
    </lineage>
</organism>
<sequence>MNTINSNDIILALKAFFCGAKLPKWLTHTCLVLLPKVPHPQHFNDISPNTNGNVIIKLDMAKAYDSLLVIPMHLDEENGFLNSINLILEALVEYEVISRKLVNKMKSCIMLFPNSTLEKQHSQQNLIMALQTSIQKG</sequence>
<evidence type="ECO:0000313" key="2">
    <source>
        <dbReference type="Proteomes" id="UP000824120"/>
    </source>
</evidence>
<reference evidence="1 2" key="1">
    <citation type="submission" date="2020-09" db="EMBL/GenBank/DDBJ databases">
        <title>De no assembly of potato wild relative species, Solanum commersonii.</title>
        <authorList>
            <person name="Cho K."/>
        </authorList>
    </citation>
    <scope>NUCLEOTIDE SEQUENCE [LARGE SCALE GENOMIC DNA]</scope>
    <source>
        <strain evidence="1">LZ3.2</strain>
        <tissue evidence="1">Leaf</tissue>
    </source>
</reference>